<reference evidence="4" key="1">
    <citation type="submission" date="2020-11" db="EMBL/GenBank/DDBJ databases">
        <authorList>
            <person name="Tran Van P."/>
        </authorList>
    </citation>
    <scope>NUCLEOTIDE SEQUENCE</scope>
</reference>
<dbReference type="InterPro" id="IPR003591">
    <property type="entry name" value="Leu-rich_rpt_typical-subtyp"/>
</dbReference>
<dbReference type="EMBL" id="LR904778">
    <property type="protein sequence ID" value="CAD7253086.1"/>
    <property type="molecule type" value="Genomic_DNA"/>
</dbReference>
<evidence type="ECO:0000256" key="1">
    <source>
        <dbReference type="ARBA" id="ARBA00022614"/>
    </source>
</evidence>
<dbReference type="InterPro" id="IPR001611">
    <property type="entry name" value="Leu-rich_rpt"/>
</dbReference>
<dbReference type="PROSITE" id="PS51450">
    <property type="entry name" value="LRR"/>
    <property type="match status" value="1"/>
</dbReference>
<evidence type="ECO:0000256" key="3">
    <source>
        <dbReference type="ARBA" id="ARBA00022737"/>
    </source>
</evidence>
<proteinExistence type="predicted"/>
<keyword evidence="2" id="KW-0732">Signal</keyword>
<dbReference type="Gene3D" id="3.80.10.10">
    <property type="entry name" value="Ribonuclease Inhibitor"/>
    <property type="match status" value="2"/>
</dbReference>
<evidence type="ECO:0000313" key="4">
    <source>
        <dbReference type="EMBL" id="CAD7253086.1"/>
    </source>
</evidence>
<dbReference type="SUPFAM" id="SSF52058">
    <property type="entry name" value="L domain-like"/>
    <property type="match status" value="1"/>
</dbReference>
<evidence type="ECO:0000256" key="2">
    <source>
        <dbReference type="ARBA" id="ARBA00022729"/>
    </source>
</evidence>
<dbReference type="SMART" id="SM00369">
    <property type="entry name" value="LRR_TYP"/>
    <property type="match status" value="3"/>
</dbReference>
<dbReference type="OrthoDB" id="546383at2759"/>
<dbReference type="EMBL" id="CAJPEV010005261">
    <property type="protein sequence ID" value="CAG0902953.1"/>
    <property type="molecule type" value="Genomic_DNA"/>
</dbReference>
<dbReference type="AlphaFoldDB" id="A0A7R9AFK6"/>
<dbReference type="Pfam" id="PF00560">
    <property type="entry name" value="LRR_1"/>
    <property type="match status" value="1"/>
</dbReference>
<dbReference type="GO" id="GO:0016020">
    <property type="term" value="C:membrane"/>
    <property type="evidence" value="ECO:0007669"/>
    <property type="project" value="TreeGrafter"/>
</dbReference>
<accession>A0A7R9AFK6</accession>
<dbReference type="Proteomes" id="UP000677054">
    <property type="component" value="Unassembled WGS sequence"/>
</dbReference>
<evidence type="ECO:0000313" key="5">
    <source>
        <dbReference type="Proteomes" id="UP000677054"/>
    </source>
</evidence>
<keyword evidence="1" id="KW-0433">Leucine-rich repeat</keyword>
<dbReference type="PANTHER" id="PTHR24364">
    <property type="entry name" value="LP06937P"/>
    <property type="match status" value="1"/>
</dbReference>
<name>A0A7R9AFK6_9CRUS</name>
<keyword evidence="5" id="KW-1185">Reference proteome</keyword>
<dbReference type="InterPro" id="IPR032675">
    <property type="entry name" value="LRR_dom_sf"/>
</dbReference>
<protein>
    <submittedName>
        <fullName evidence="4">Uncharacterized protein</fullName>
    </submittedName>
</protein>
<organism evidence="4">
    <name type="scientific">Darwinula stevensoni</name>
    <dbReference type="NCBI Taxonomy" id="69355"/>
    <lineage>
        <taxon>Eukaryota</taxon>
        <taxon>Metazoa</taxon>
        <taxon>Ecdysozoa</taxon>
        <taxon>Arthropoda</taxon>
        <taxon>Crustacea</taxon>
        <taxon>Oligostraca</taxon>
        <taxon>Ostracoda</taxon>
        <taxon>Podocopa</taxon>
        <taxon>Podocopida</taxon>
        <taxon>Darwinulocopina</taxon>
        <taxon>Darwinuloidea</taxon>
        <taxon>Darwinulidae</taxon>
        <taxon>Darwinula</taxon>
    </lineage>
</organism>
<dbReference type="PANTHER" id="PTHR24364:SF18">
    <property type="entry name" value="LP06937P"/>
    <property type="match status" value="1"/>
</dbReference>
<dbReference type="InterPro" id="IPR052286">
    <property type="entry name" value="Wnt_signaling_inhibitor"/>
</dbReference>
<gene>
    <name evidence="4" type="ORF">DSTB1V02_LOCUS12836</name>
</gene>
<keyword evidence="3" id="KW-0677">Repeat</keyword>
<sequence>MAILPSKERIWKLQITNSALGDFPWDILPQFSNLTHLFLYGNPLTTLPRLDSASLKQLILFQDEIATIESVSSLPNLEVLHMASNPLSEIPIGFFSVLGNLDMFFCQSCSLGPTLATGILTFGFGPETTIHLQNNELTELTEEVFRPMVQILSQGSGTIQLSDNPVDCGCSIAWWVLNPQFHWTVQGQCADGNFFQSLNTDDYQDCIRDGQIHSA</sequence>